<protein>
    <submittedName>
        <fullName evidence="2">Uncharacterized protein</fullName>
    </submittedName>
</protein>
<organism evidence="2 3">
    <name type="scientific">Aspergillus mulundensis</name>
    <dbReference type="NCBI Taxonomy" id="1810919"/>
    <lineage>
        <taxon>Eukaryota</taxon>
        <taxon>Fungi</taxon>
        <taxon>Dikarya</taxon>
        <taxon>Ascomycota</taxon>
        <taxon>Pezizomycotina</taxon>
        <taxon>Eurotiomycetes</taxon>
        <taxon>Eurotiomycetidae</taxon>
        <taxon>Eurotiales</taxon>
        <taxon>Aspergillaceae</taxon>
        <taxon>Aspergillus</taxon>
        <taxon>Aspergillus subgen. Nidulantes</taxon>
    </lineage>
</organism>
<feature type="compositionally biased region" description="Low complexity" evidence="1">
    <location>
        <begin position="1"/>
        <end position="18"/>
    </location>
</feature>
<dbReference type="RefSeq" id="XP_026603773.1">
    <property type="nucleotide sequence ID" value="XM_026747941.1"/>
</dbReference>
<sequence length="622" mass="67938">MPPKPKASSGGAAGRPPGQFMFVGGPTLNEQAGNPGVRSTLLRRILADKKAKRREDAATRLDSMLKNQDKGPRSGSGTGSALPICRCGSIVELGRSAGSELDSPGASQTTVTAPAAGANSRLPALRPKESLQRTQSGGALQAQRLPDRCPACGGTVVAAPAAVRVSNDQAVPVLPSPQALVAGRKDPLVPVDATASRHKVHELLDYMTTALWPHFRAGDYAVNCYKAWVFAWNDPNELIKYTILWSASFHRDIVRVTYGAAEPLLESKEQLELKTLALRALRKEVGKMADGRSPDAMVKCILYLAVNDRQMTKIDRDPSPFKPGFTNLHALDFYGSREYHPLHWKVVQDIVARYGGIQSLQMYALAWLLCLSDLMSAVQTLNKPVYPIVDVEGKPLDLQPPSLLFKGLVQDTAGTGFHDLFYLWPPVKQEIASVFIHLGQYSSVLQHYSESGETCSPAVLDLLGDSRNLIHHRLLSLPDENDPIEAIIECKGQTAAEPEADLLREIYLTVRLSAILYAVHVTFPIPRSQRLRQALLEALYPRFDLLKAQDVSQPLILWCVAVAMSMQDENPPSPLVSYMARLSQDAGADNLDKLVALLSSFAWVDAAVQPTVIGNFKRVVPL</sequence>
<comment type="caution">
    <text evidence="2">The sequence shown here is derived from an EMBL/GenBank/DDBJ whole genome shotgun (WGS) entry which is preliminary data.</text>
</comment>
<feature type="region of interest" description="Disordered" evidence="1">
    <location>
        <begin position="1"/>
        <end position="80"/>
    </location>
</feature>
<accession>A0A3D8RYD4</accession>
<evidence type="ECO:0000313" key="2">
    <source>
        <dbReference type="EMBL" id="RDW79073.1"/>
    </source>
</evidence>
<dbReference type="PANTHER" id="PTHR37540">
    <property type="entry name" value="TRANSCRIPTION FACTOR (ACR-2), PUTATIVE-RELATED-RELATED"/>
    <property type="match status" value="1"/>
</dbReference>
<evidence type="ECO:0000256" key="1">
    <source>
        <dbReference type="SAM" id="MobiDB-lite"/>
    </source>
</evidence>
<dbReference type="PANTHER" id="PTHR37540:SF5">
    <property type="entry name" value="TRANSCRIPTION FACTOR DOMAIN-CONTAINING PROTEIN"/>
    <property type="match status" value="1"/>
</dbReference>
<dbReference type="AlphaFoldDB" id="A0A3D8RYD4"/>
<keyword evidence="3" id="KW-1185">Reference proteome</keyword>
<dbReference type="OrthoDB" id="3469466at2759"/>
<dbReference type="Proteomes" id="UP000256690">
    <property type="component" value="Unassembled WGS sequence"/>
</dbReference>
<feature type="region of interest" description="Disordered" evidence="1">
    <location>
        <begin position="96"/>
        <end position="142"/>
    </location>
</feature>
<gene>
    <name evidence="2" type="ORF">DSM5745_05925</name>
</gene>
<proteinExistence type="predicted"/>
<dbReference type="GeneID" id="38116295"/>
<dbReference type="STRING" id="1810919.A0A3D8RYD4"/>
<name>A0A3D8RYD4_9EURO</name>
<feature type="compositionally biased region" description="Basic and acidic residues" evidence="1">
    <location>
        <begin position="45"/>
        <end position="59"/>
    </location>
</feature>
<reference evidence="2 3" key="1">
    <citation type="journal article" date="2018" name="IMA Fungus">
        <title>IMA Genome-F 9: Draft genome sequence of Annulohypoxylon stygium, Aspergillus mulundensis, Berkeleyomyces basicola (syn. Thielaviopsis basicola), Ceratocystis smalleyi, two Cercospora beticola strains, Coleophoma cylindrospora, Fusarium fracticaudum, Phialophora cf. hyalina, and Morchella septimelata.</title>
        <authorList>
            <person name="Wingfield B.D."/>
            <person name="Bills G.F."/>
            <person name="Dong Y."/>
            <person name="Huang W."/>
            <person name="Nel W.J."/>
            <person name="Swalarsk-Parry B.S."/>
            <person name="Vaghefi N."/>
            <person name="Wilken P.M."/>
            <person name="An Z."/>
            <person name="de Beer Z.W."/>
            <person name="De Vos L."/>
            <person name="Chen L."/>
            <person name="Duong T.A."/>
            <person name="Gao Y."/>
            <person name="Hammerbacher A."/>
            <person name="Kikkert J.R."/>
            <person name="Li Y."/>
            <person name="Li H."/>
            <person name="Li K."/>
            <person name="Li Q."/>
            <person name="Liu X."/>
            <person name="Ma X."/>
            <person name="Naidoo K."/>
            <person name="Pethybridge S.J."/>
            <person name="Sun J."/>
            <person name="Steenkamp E.T."/>
            <person name="van der Nest M.A."/>
            <person name="van Wyk S."/>
            <person name="Wingfield M.J."/>
            <person name="Xiong C."/>
            <person name="Yue Q."/>
            <person name="Zhang X."/>
        </authorList>
    </citation>
    <scope>NUCLEOTIDE SEQUENCE [LARGE SCALE GENOMIC DNA]</scope>
    <source>
        <strain evidence="2 3">DSM 5745</strain>
    </source>
</reference>
<dbReference type="EMBL" id="PVWQ01000006">
    <property type="protein sequence ID" value="RDW79073.1"/>
    <property type="molecule type" value="Genomic_DNA"/>
</dbReference>
<evidence type="ECO:0000313" key="3">
    <source>
        <dbReference type="Proteomes" id="UP000256690"/>
    </source>
</evidence>